<evidence type="ECO:0000256" key="4">
    <source>
        <dbReference type="ARBA" id="ARBA00022840"/>
    </source>
</evidence>
<dbReference type="Proteomes" id="UP000195105">
    <property type="component" value="Unassembled WGS sequence"/>
</dbReference>
<dbReference type="PROSITE" id="PS50893">
    <property type="entry name" value="ABC_TRANSPORTER_2"/>
    <property type="match status" value="1"/>
</dbReference>
<keyword evidence="2" id="KW-0813">Transport</keyword>
<dbReference type="InterPro" id="IPR003439">
    <property type="entry name" value="ABC_transporter-like_ATP-bd"/>
</dbReference>
<dbReference type="PANTHER" id="PTHR43335:SF2">
    <property type="entry name" value="ABC TRANSPORTER, ATP-BINDING PROTEIN"/>
    <property type="match status" value="1"/>
</dbReference>
<dbReference type="InterPro" id="IPR017871">
    <property type="entry name" value="ABC_transporter-like_CS"/>
</dbReference>
<feature type="compositionally biased region" description="Low complexity" evidence="5">
    <location>
        <begin position="294"/>
        <end position="310"/>
    </location>
</feature>
<dbReference type="PANTHER" id="PTHR43335">
    <property type="entry name" value="ABC TRANSPORTER, ATP-BINDING PROTEIN"/>
    <property type="match status" value="1"/>
</dbReference>
<keyword evidence="3" id="KW-0547">Nucleotide-binding</keyword>
<evidence type="ECO:0000313" key="7">
    <source>
        <dbReference type="EMBL" id="OUC99528.1"/>
    </source>
</evidence>
<accession>A0A243RWE6</accession>
<feature type="region of interest" description="Disordered" evidence="5">
    <location>
        <begin position="288"/>
        <end position="310"/>
    </location>
</feature>
<dbReference type="GO" id="GO:0005524">
    <property type="term" value="F:ATP binding"/>
    <property type="evidence" value="ECO:0007669"/>
    <property type="project" value="UniProtKB-KW"/>
</dbReference>
<comment type="similarity">
    <text evidence="1">Belongs to the ABC transporter superfamily.</text>
</comment>
<dbReference type="GO" id="GO:0016887">
    <property type="term" value="F:ATP hydrolysis activity"/>
    <property type="evidence" value="ECO:0007669"/>
    <property type="project" value="InterPro"/>
</dbReference>
<dbReference type="InterPro" id="IPR003593">
    <property type="entry name" value="AAA+_ATPase"/>
</dbReference>
<name>A0A243RWE6_9ACTN</name>
<evidence type="ECO:0000256" key="2">
    <source>
        <dbReference type="ARBA" id="ARBA00022448"/>
    </source>
</evidence>
<evidence type="ECO:0000256" key="3">
    <source>
        <dbReference type="ARBA" id="ARBA00022741"/>
    </source>
</evidence>
<dbReference type="EMBL" id="NGFN01000209">
    <property type="protein sequence ID" value="OUC99528.1"/>
    <property type="molecule type" value="Genomic_DNA"/>
</dbReference>
<dbReference type="Pfam" id="PF00005">
    <property type="entry name" value="ABC_tran"/>
    <property type="match status" value="1"/>
</dbReference>
<reference evidence="7 8" key="1">
    <citation type="submission" date="2017-05" db="EMBL/GenBank/DDBJ databases">
        <title>Biotechnological potential of actinobacteria isolated from South African environments.</title>
        <authorList>
            <person name="Le Roes-Hill M."/>
            <person name="Prins A."/>
            <person name="Durrell K.A."/>
        </authorList>
    </citation>
    <scope>NUCLEOTIDE SEQUENCE [LARGE SCALE GENOMIC DNA]</scope>
    <source>
        <strain evidence="7 8">HMC13</strain>
    </source>
</reference>
<dbReference type="RefSeq" id="WP_086603595.1">
    <property type="nucleotide sequence ID" value="NZ_NGFN01000209.1"/>
</dbReference>
<organism evidence="7 8">
    <name type="scientific">Streptomyces swartbergensis</name>
    <dbReference type="NCBI Taxonomy" id="487165"/>
    <lineage>
        <taxon>Bacteria</taxon>
        <taxon>Bacillati</taxon>
        <taxon>Actinomycetota</taxon>
        <taxon>Actinomycetes</taxon>
        <taxon>Kitasatosporales</taxon>
        <taxon>Streptomycetaceae</taxon>
        <taxon>Streptomyces</taxon>
    </lineage>
</organism>
<dbReference type="SUPFAM" id="SSF52540">
    <property type="entry name" value="P-loop containing nucleoside triphosphate hydrolases"/>
    <property type="match status" value="1"/>
</dbReference>
<evidence type="ECO:0000259" key="6">
    <source>
        <dbReference type="PROSITE" id="PS50893"/>
    </source>
</evidence>
<evidence type="ECO:0000256" key="5">
    <source>
        <dbReference type="SAM" id="MobiDB-lite"/>
    </source>
</evidence>
<evidence type="ECO:0000256" key="1">
    <source>
        <dbReference type="ARBA" id="ARBA00005417"/>
    </source>
</evidence>
<protein>
    <submittedName>
        <fullName evidence="7">ABC transporter ATP-binding protein</fullName>
    </submittedName>
</protein>
<feature type="domain" description="ABC transporter" evidence="6">
    <location>
        <begin position="3"/>
        <end position="235"/>
    </location>
</feature>
<sequence>MNITTERLTKVHSGGRRALDQVDLHIEGGTVGLLGANGAGKTTLLRILTGVLRPTSGRVVIGGQDLATTAGLTAVKRALGYLPQELSLYPDLTAREFLDYIAVLKGMHDKRERRRQVETRLAEVGLEEVGRERLAGFSGGMRRRVGIAQALLGDPSLLIVDEPTAGLDPHERMRFRALLAGLGGGRTVLLSTHILDDVAQTCPEVAVLTAGRLVFHDTTAALVSHAAGCTYVLPADAPAPPPDAEVVSAVTTSAGPEYRVVADAAPTGARPVPPTLEDGYAALLKATGRSVNPSASSESSSASSSEVAST</sequence>
<evidence type="ECO:0000313" key="8">
    <source>
        <dbReference type="Proteomes" id="UP000195105"/>
    </source>
</evidence>
<proteinExistence type="inferred from homology"/>
<dbReference type="AlphaFoldDB" id="A0A243RWE6"/>
<dbReference type="SMART" id="SM00382">
    <property type="entry name" value="AAA"/>
    <property type="match status" value="1"/>
</dbReference>
<dbReference type="Gene3D" id="3.40.50.300">
    <property type="entry name" value="P-loop containing nucleotide triphosphate hydrolases"/>
    <property type="match status" value="1"/>
</dbReference>
<dbReference type="InterPro" id="IPR027417">
    <property type="entry name" value="P-loop_NTPase"/>
</dbReference>
<gene>
    <name evidence="7" type="ORF">CA983_27810</name>
</gene>
<comment type="caution">
    <text evidence="7">The sequence shown here is derived from an EMBL/GenBank/DDBJ whole genome shotgun (WGS) entry which is preliminary data.</text>
</comment>
<keyword evidence="4 7" id="KW-0067">ATP-binding</keyword>
<dbReference type="PROSITE" id="PS00211">
    <property type="entry name" value="ABC_TRANSPORTER_1"/>
    <property type="match status" value="1"/>
</dbReference>
<keyword evidence="8" id="KW-1185">Reference proteome</keyword>